<feature type="region of interest" description="Disordered" evidence="2">
    <location>
        <begin position="320"/>
        <end position="366"/>
    </location>
</feature>
<feature type="coiled-coil region" evidence="1">
    <location>
        <begin position="199"/>
        <end position="254"/>
    </location>
</feature>
<dbReference type="InterPro" id="IPR025724">
    <property type="entry name" value="GAG-pre-integrase_dom"/>
</dbReference>
<dbReference type="GO" id="GO:0003676">
    <property type="term" value="F:nucleic acid binding"/>
    <property type="evidence" value="ECO:0007669"/>
    <property type="project" value="InterPro"/>
</dbReference>
<keyword evidence="5" id="KW-1185">Reference proteome</keyword>
<feature type="compositionally biased region" description="Polar residues" evidence="2">
    <location>
        <begin position="329"/>
        <end position="341"/>
    </location>
</feature>
<reference evidence="4 5" key="1">
    <citation type="submission" date="2021-09" db="EMBL/GenBank/DDBJ databases">
        <title>Genomic insights and catalytic innovation underlie evolution of tropane alkaloids biosynthesis.</title>
        <authorList>
            <person name="Wang Y.-J."/>
            <person name="Tian T."/>
            <person name="Huang J.-P."/>
            <person name="Huang S.-X."/>
        </authorList>
    </citation>
    <scope>NUCLEOTIDE SEQUENCE [LARGE SCALE GENOMIC DNA]</scope>
    <source>
        <strain evidence="4">KIB-2018</strain>
        <tissue evidence="4">Leaf</tissue>
    </source>
</reference>
<dbReference type="Proteomes" id="UP001159364">
    <property type="component" value="Linkage Group LG04"/>
</dbReference>
<evidence type="ECO:0000256" key="2">
    <source>
        <dbReference type="SAM" id="MobiDB-lite"/>
    </source>
</evidence>
<comment type="caution">
    <text evidence="4">The sequence shown here is derived from an EMBL/GenBank/DDBJ whole genome shotgun (WGS) entry which is preliminary data.</text>
</comment>
<name>A0AAV8TIT7_9ROSI</name>
<dbReference type="InterPro" id="IPR001584">
    <property type="entry name" value="Integrase_cat-core"/>
</dbReference>
<evidence type="ECO:0000313" key="4">
    <source>
        <dbReference type="EMBL" id="KAJ8766765.1"/>
    </source>
</evidence>
<dbReference type="GO" id="GO:0015074">
    <property type="term" value="P:DNA integration"/>
    <property type="evidence" value="ECO:0007669"/>
    <property type="project" value="InterPro"/>
</dbReference>
<proteinExistence type="predicted"/>
<keyword evidence="1" id="KW-0175">Coiled coil</keyword>
<accession>A0AAV8TIT7</accession>
<dbReference type="SUPFAM" id="SSF53098">
    <property type="entry name" value="Ribonuclease H-like"/>
    <property type="match status" value="1"/>
</dbReference>
<feature type="region of interest" description="Disordered" evidence="2">
    <location>
        <begin position="378"/>
        <end position="410"/>
    </location>
</feature>
<organism evidence="4 5">
    <name type="scientific">Erythroxylum novogranatense</name>
    <dbReference type="NCBI Taxonomy" id="1862640"/>
    <lineage>
        <taxon>Eukaryota</taxon>
        <taxon>Viridiplantae</taxon>
        <taxon>Streptophyta</taxon>
        <taxon>Embryophyta</taxon>
        <taxon>Tracheophyta</taxon>
        <taxon>Spermatophyta</taxon>
        <taxon>Magnoliopsida</taxon>
        <taxon>eudicotyledons</taxon>
        <taxon>Gunneridae</taxon>
        <taxon>Pentapetalae</taxon>
        <taxon>rosids</taxon>
        <taxon>fabids</taxon>
        <taxon>Malpighiales</taxon>
        <taxon>Erythroxylaceae</taxon>
        <taxon>Erythroxylum</taxon>
    </lineage>
</organism>
<feature type="domain" description="Integrase catalytic" evidence="3">
    <location>
        <begin position="593"/>
        <end position="735"/>
    </location>
</feature>
<evidence type="ECO:0000256" key="1">
    <source>
        <dbReference type="SAM" id="Coils"/>
    </source>
</evidence>
<dbReference type="PANTHER" id="PTHR34962:SF3">
    <property type="entry name" value="ABC SUBFAMILY C PROTEIN"/>
    <property type="match status" value="1"/>
</dbReference>
<feature type="compositionally biased region" description="Basic and acidic residues" evidence="2">
    <location>
        <begin position="353"/>
        <end position="366"/>
    </location>
</feature>
<dbReference type="Pfam" id="PF13976">
    <property type="entry name" value="gag_pre-integrs"/>
    <property type="match status" value="1"/>
</dbReference>
<dbReference type="InterPro" id="IPR036397">
    <property type="entry name" value="RNaseH_sf"/>
</dbReference>
<dbReference type="PANTHER" id="PTHR34962">
    <property type="entry name" value="EMBRYO DEFECTIVE 1703-RELATED"/>
    <property type="match status" value="1"/>
</dbReference>
<dbReference type="InterPro" id="IPR012337">
    <property type="entry name" value="RNaseH-like_sf"/>
</dbReference>
<evidence type="ECO:0000259" key="3">
    <source>
        <dbReference type="PROSITE" id="PS50994"/>
    </source>
</evidence>
<feature type="compositionally biased region" description="Basic and acidic residues" evidence="2">
    <location>
        <begin position="399"/>
        <end position="410"/>
    </location>
</feature>
<dbReference type="AlphaFoldDB" id="A0AAV8TIT7"/>
<dbReference type="EMBL" id="JAIWQS010000004">
    <property type="protein sequence ID" value="KAJ8766765.1"/>
    <property type="molecule type" value="Genomic_DNA"/>
</dbReference>
<sequence>MAGALGSATFSFLRPPFIVPSLFTSSTTNHRRRLRPFIVYSVSSARPRRPIKRTNHLRPKIITKTSPTTPVPYIEAPEPVVAHSPLNGDGDIAGFGAGEIFPVEQNNKVDDFVGTETVNNSEAYKGLVGRLSARCVLKYGSYLVGLFVFQTICTVWVLRSANSRDKNGNLGDLVEEDSALLNDNGRLVSNLSNVSDFSESEVEQRIHEIRAMAREARERESSERMMGDKDSEIEKEIDARLVKLEKKLNSEREKLPVSFMDYLGLFGDEGDRIGEDGVDLKDEKEMLVFKKKLKFRSPPKNMSSSPEGFSGLIRRYLSDDSEQNDNHSKGTNVGMQATAGQNEKFIGDVQKTSQERSSEEDVKGWKPQDFKKQYLQHLTQKSQGSAPLDKKPVSFSRNRSRETRKRTVAEKHSDEKADLWWSNLPYVLGVLMRRGPIHEAQGLFALKMPSLLDGEDSAYTLAFEDRVDANNFCYLLDAFFHELDDFNADIVPLSVTELTSRKMIGSAKLIDGLYYLVDDYLKNKEALVSSSIRSTLAKEQILLWHNRLGHPNFSYLKRLLPHLFKFVDYLKLHCEQCTLSKSHKISYPTKPYQPSKPLYLIHSDVWGPSRVKTLTWKKWFVTFIDDHTQLCWVYLICKKFEVAQIFQNFYTMVETQFYTCIGIFHSDNDIEYFNKVLGKFLKSKGIVHQSTFVNTPQQHGITGRKNKHLLEVARSIMFTMNVSRYLWGEAVLTAS</sequence>
<protein>
    <recommendedName>
        <fullName evidence="3">Integrase catalytic domain-containing protein</fullName>
    </recommendedName>
</protein>
<dbReference type="Gene3D" id="3.30.420.10">
    <property type="entry name" value="Ribonuclease H-like superfamily/Ribonuclease H"/>
    <property type="match status" value="1"/>
</dbReference>
<evidence type="ECO:0000313" key="5">
    <source>
        <dbReference type="Proteomes" id="UP001159364"/>
    </source>
</evidence>
<dbReference type="PROSITE" id="PS50994">
    <property type="entry name" value="INTEGRASE"/>
    <property type="match status" value="1"/>
</dbReference>
<gene>
    <name evidence="4" type="ORF">K2173_007832</name>
</gene>